<evidence type="ECO:0000256" key="1">
    <source>
        <dbReference type="SAM" id="MobiDB-lite"/>
    </source>
</evidence>
<dbReference type="EMBL" id="MU069727">
    <property type="protein sequence ID" value="KAF5834991.1"/>
    <property type="molecule type" value="Genomic_DNA"/>
</dbReference>
<feature type="compositionally biased region" description="Pro residues" evidence="1">
    <location>
        <begin position="149"/>
        <end position="193"/>
    </location>
</feature>
<feature type="compositionally biased region" description="Polar residues" evidence="1">
    <location>
        <begin position="128"/>
        <end position="138"/>
    </location>
</feature>
<sequence length="193" mass="19792">MVSAEDLLGIGIADLSNPPSGLRIDNVTTALVPGATEPLSTFPTAALVDIGQVDKKTVLSNGEQPLKQVGDINSGANFDAAVSTNQQGLGDDLVQSVSFFLFAHDSDMHPGLLDGSFWYIRFQSTDGGQQSAKTSGSVSLGDFECTTNEPPPPSPAPNSPLPPPPRTAPPSPLPPPPSPAPSSPLPPPPSPAP</sequence>
<keyword evidence="3" id="KW-1185">Reference proteome</keyword>
<feature type="non-terminal residue" evidence="2">
    <location>
        <position position="193"/>
    </location>
</feature>
<dbReference type="Proteomes" id="UP000815325">
    <property type="component" value="Unassembled WGS sequence"/>
</dbReference>
<accession>A0ABQ7GK43</accession>
<proteinExistence type="predicted"/>
<reference evidence="2" key="1">
    <citation type="submission" date="2017-08" db="EMBL/GenBank/DDBJ databases">
        <authorList>
            <person name="Polle J.E."/>
            <person name="Barry K."/>
            <person name="Cushman J."/>
            <person name="Schmutz J."/>
            <person name="Tran D."/>
            <person name="Hathwaick L.T."/>
            <person name="Yim W.C."/>
            <person name="Jenkins J."/>
            <person name="Mckie-Krisberg Z.M."/>
            <person name="Prochnik S."/>
            <person name="Lindquist E."/>
            <person name="Dockter R.B."/>
            <person name="Adam C."/>
            <person name="Molina H."/>
            <person name="Bunkerborg J."/>
            <person name="Jin E."/>
            <person name="Buchheim M."/>
            <person name="Magnuson J."/>
        </authorList>
    </citation>
    <scope>NUCLEOTIDE SEQUENCE</scope>
    <source>
        <strain evidence="2">CCAP 19/18</strain>
    </source>
</reference>
<gene>
    <name evidence="2" type="ORF">DUNSADRAFT_8048</name>
</gene>
<evidence type="ECO:0000313" key="2">
    <source>
        <dbReference type="EMBL" id="KAF5834991.1"/>
    </source>
</evidence>
<organism evidence="2 3">
    <name type="scientific">Dunaliella salina</name>
    <name type="common">Green alga</name>
    <name type="synonym">Protococcus salinus</name>
    <dbReference type="NCBI Taxonomy" id="3046"/>
    <lineage>
        <taxon>Eukaryota</taxon>
        <taxon>Viridiplantae</taxon>
        <taxon>Chlorophyta</taxon>
        <taxon>core chlorophytes</taxon>
        <taxon>Chlorophyceae</taxon>
        <taxon>CS clade</taxon>
        <taxon>Chlamydomonadales</taxon>
        <taxon>Dunaliellaceae</taxon>
        <taxon>Dunaliella</taxon>
    </lineage>
</organism>
<protein>
    <recommendedName>
        <fullName evidence="4">Encoded protein</fullName>
    </recommendedName>
</protein>
<evidence type="ECO:0008006" key="4">
    <source>
        <dbReference type="Google" id="ProtNLM"/>
    </source>
</evidence>
<comment type="caution">
    <text evidence="2">The sequence shown here is derived from an EMBL/GenBank/DDBJ whole genome shotgun (WGS) entry which is preliminary data.</text>
</comment>
<name>A0ABQ7GK43_DUNSA</name>
<evidence type="ECO:0000313" key="3">
    <source>
        <dbReference type="Proteomes" id="UP000815325"/>
    </source>
</evidence>
<feature type="region of interest" description="Disordered" evidence="1">
    <location>
        <begin position="128"/>
        <end position="193"/>
    </location>
</feature>